<protein>
    <submittedName>
        <fullName evidence="2">Uncharacterized protein</fullName>
    </submittedName>
</protein>
<keyword evidence="1" id="KW-0812">Transmembrane</keyword>
<dbReference type="AlphaFoldDB" id="A0AAD7NWM4"/>
<evidence type="ECO:0000256" key="1">
    <source>
        <dbReference type="SAM" id="Phobius"/>
    </source>
</evidence>
<dbReference type="EMBL" id="JARKIB010000007">
    <property type="protein sequence ID" value="KAJ7778242.1"/>
    <property type="molecule type" value="Genomic_DNA"/>
</dbReference>
<gene>
    <name evidence="2" type="ORF">B0H16DRAFT_1711769</name>
</gene>
<reference evidence="2" key="1">
    <citation type="submission" date="2023-03" db="EMBL/GenBank/DDBJ databases">
        <title>Massive genome expansion in bonnet fungi (Mycena s.s.) driven by repeated elements and novel gene families across ecological guilds.</title>
        <authorList>
            <consortium name="Lawrence Berkeley National Laboratory"/>
            <person name="Harder C.B."/>
            <person name="Miyauchi S."/>
            <person name="Viragh M."/>
            <person name="Kuo A."/>
            <person name="Thoen E."/>
            <person name="Andreopoulos B."/>
            <person name="Lu D."/>
            <person name="Skrede I."/>
            <person name="Drula E."/>
            <person name="Henrissat B."/>
            <person name="Morin E."/>
            <person name="Kohler A."/>
            <person name="Barry K."/>
            <person name="LaButti K."/>
            <person name="Morin E."/>
            <person name="Salamov A."/>
            <person name="Lipzen A."/>
            <person name="Mereny Z."/>
            <person name="Hegedus B."/>
            <person name="Baldrian P."/>
            <person name="Stursova M."/>
            <person name="Weitz H."/>
            <person name="Taylor A."/>
            <person name="Grigoriev I.V."/>
            <person name="Nagy L.G."/>
            <person name="Martin F."/>
            <person name="Kauserud H."/>
        </authorList>
    </citation>
    <scope>NUCLEOTIDE SEQUENCE</scope>
    <source>
        <strain evidence="2">CBHHK182m</strain>
    </source>
</reference>
<evidence type="ECO:0000313" key="2">
    <source>
        <dbReference type="EMBL" id="KAJ7778242.1"/>
    </source>
</evidence>
<feature type="transmembrane region" description="Helical" evidence="1">
    <location>
        <begin position="302"/>
        <end position="321"/>
    </location>
</feature>
<name>A0AAD7NWM4_9AGAR</name>
<keyword evidence="3" id="KW-1185">Reference proteome</keyword>
<dbReference type="Proteomes" id="UP001215598">
    <property type="component" value="Unassembled WGS sequence"/>
</dbReference>
<organism evidence="2 3">
    <name type="scientific">Mycena metata</name>
    <dbReference type="NCBI Taxonomy" id="1033252"/>
    <lineage>
        <taxon>Eukaryota</taxon>
        <taxon>Fungi</taxon>
        <taxon>Dikarya</taxon>
        <taxon>Basidiomycota</taxon>
        <taxon>Agaricomycotina</taxon>
        <taxon>Agaricomycetes</taxon>
        <taxon>Agaricomycetidae</taxon>
        <taxon>Agaricales</taxon>
        <taxon>Marasmiineae</taxon>
        <taxon>Mycenaceae</taxon>
        <taxon>Mycena</taxon>
    </lineage>
</organism>
<keyword evidence="1" id="KW-1133">Transmembrane helix</keyword>
<keyword evidence="1" id="KW-0472">Membrane</keyword>
<accession>A0AAD7NWM4</accession>
<evidence type="ECO:0000313" key="3">
    <source>
        <dbReference type="Proteomes" id="UP001215598"/>
    </source>
</evidence>
<proteinExistence type="predicted"/>
<comment type="caution">
    <text evidence="2">The sequence shown here is derived from an EMBL/GenBank/DDBJ whole genome shotgun (WGS) entry which is preliminary data.</text>
</comment>
<sequence length="400" mass="42288">MCTGSLAYVSSQAHDAREPTLSYTAPALFCTDLTADQIADGMVDIANRYANRTFQDPPSAYLTAYDGYQSDGGASLNCTLQDQYAGDGSPVAGVTTDTSGLTMAYVPFAASNADDGAVINAAGASCIFYNATHQLSTHFFNSTQESNVAVVEYLAPLNTTYKAGQTLLGRILSDGTSVNEGQSFRPGFGAQLHLLAMADAFTAHLTGYVWRDGHTGVIETDSTLLPETSLFGLIISPDVEPQFRGLNVSSSVTNMTPALQQLIANATLSYMQLNTGSTAVTATVPSTENVYSYTRTTLATTYLVSFAILVVISAFGMFCLISMGEPGSNDFSYLLVATRNPELDQVAAAVEEDQGISTQSVARTRLVFGDVQVPGRGVTTAFGLASTQNSEVAQRHGFKA</sequence>